<dbReference type="SUPFAM" id="SSF75005">
    <property type="entry name" value="Arabinanase/levansucrase/invertase"/>
    <property type="match status" value="1"/>
</dbReference>
<dbReference type="PANTHER" id="PTHR43301:SF3">
    <property type="entry name" value="ARABINAN ENDO-1,5-ALPHA-L-ARABINOSIDASE A-RELATED"/>
    <property type="match status" value="1"/>
</dbReference>
<dbReference type="RefSeq" id="WP_184192671.1">
    <property type="nucleotide sequence ID" value="NZ_JACHGW010000001.1"/>
</dbReference>
<comment type="caution">
    <text evidence="1">The sequence shown here is derived from an EMBL/GenBank/DDBJ whole genome shotgun (WGS) entry which is preliminary data.</text>
</comment>
<dbReference type="InterPro" id="IPR050727">
    <property type="entry name" value="GH43_arabinanases"/>
</dbReference>
<evidence type="ECO:0000313" key="2">
    <source>
        <dbReference type="Proteomes" id="UP000520814"/>
    </source>
</evidence>
<reference evidence="1 2" key="1">
    <citation type="submission" date="2020-08" db="EMBL/GenBank/DDBJ databases">
        <title>Genomic Encyclopedia of Type Strains, Phase IV (KMG-IV): sequencing the most valuable type-strain genomes for metagenomic binning, comparative biology and taxonomic classification.</title>
        <authorList>
            <person name="Goeker M."/>
        </authorList>
    </citation>
    <scope>NUCLEOTIDE SEQUENCE [LARGE SCALE GENOMIC DNA]</scope>
    <source>
        <strain evidence="1 2">DSM 23562</strain>
    </source>
</reference>
<dbReference type="InterPro" id="IPR023296">
    <property type="entry name" value="Glyco_hydro_beta-prop_sf"/>
</dbReference>
<dbReference type="AlphaFoldDB" id="A0A7W9W5H6"/>
<dbReference type="Gene3D" id="2.115.10.20">
    <property type="entry name" value="Glycosyl hydrolase domain, family 43"/>
    <property type="match status" value="1"/>
</dbReference>
<proteinExistence type="predicted"/>
<dbReference type="PANTHER" id="PTHR43301">
    <property type="entry name" value="ARABINAN ENDO-1,5-ALPHA-L-ARABINOSIDASE"/>
    <property type="match status" value="1"/>
</dbReference>
<protein>
    <recommendedName>
        <fullName evidence="3">Glycosyl hydrolase</fullName>
    </recommendedName>
</protein>
<name>A0A7W9W5H6_ARMRO</name>
<dbReference type="CDD" id="cd08983">
    <property type="entry name" value="GH43_Bt3655-like"/>
    <property type="match status" value="1"/>
</dbReference>
<gene>
    <name evidence="1" type="ORF">HNQ39_000813</name>
</gene>
<organism evidence="1 2">
    <name type="scientific">Armatimonas rosea</name>
    <dbReference type="NCBI Taxonomy" id="685828"/>
    <lineage>
        <taxon>Bacteria</taxon>
        <taxon>Bacillati</taxon>
        <taxon>Armatimonadota</taxon>
        <taxon>Armatimonadia</taxon>
        <taxon>Armatimonadales</taxon>
        <taxon>Armatimonadaceae</taxon>
        <taxon>Armatimonas</taxon>
    </lineage>
</organism>
<dbReference type="EMBL" id="JACHGW010000001">
    <property type="protein sequence ID" value="MBB6049051.1"/>
    <property type="molecule type" value="Genomic_DNA"/>
</dbReference>
<dbReference type="Proteomes" id="UP000520814">
    <property type="component" value="Unassembled WGS sequence"/>
</dbReference>
<accession>A0A7W9W5H6</accession>
<evidence type="ECO:0008006" key="3">
    <source>
        <dbReference type="Google" id="ProtNLM"/>
    </source>
</evidence>
<keyword evidence="2" id="KW-1185">Reference proteome</keyword>
<sequence>MAESVCLLSYFLGNGETGAYLAVSDDGWGFSPLVEPNVPVIVPTVGPDKLMRDPCLAQGPDGLWHLVWTTGWWDRHVGYATSPDLLHWSAQRTLPVMAHEPDALNAWAPELVYEPQGQRWVLYWSTTIPGRFPETDPQAGPDASASGKPLNHRFYFCESHDNGATWSETKLLWDPGFNCIDATIVPDGTSWLLIGKDETRVPQAHKWLFVARGTSATGPFERIAPRITGDYWAEGPTALKIENTWRLYFDRYQEDTWGAAESDDAVHWHEASERLQMVPGARHGMVVKTTRSLVNTLRKALL</sequence>
<evidence type="ECO:0000313" key="1">
    <source>
        <dbReference type="EMBL" id="MBB6049051.1"/>
    </source>
</evidence>